<evidence type="ECO:0000256" key="13">
    <source>
        <dbReference type="SAM" id="MobiDB-lite"/>
    </source>
</evidence>
<dbReference type="Gene3D" id="1.10.287.70">
    <property type="match status" value="1"/>
</dbReference>
<dbReference type="Proteomes" id="UP001152797">
    <property type="component" value="Unassembled WGS sequence"/>
</dbReference>
<keyword evidence="9" id="KW-0406">Ion transport</keyword>
<dbReference type="GO" id="GO:0008331">
    <property type="term" value="F:high voltage-gated calcium channel activity"/>
    <property type="evidence" value="ECO:0007669"/>
    <property type="project" value="TreeGrafter"/>
</dbReference>
<evidence type="ECO:0000256" key="9">
    <source>
        <dbReference type="ARBA" id="ARBA00023065"/>
    </source>
</evidence>
<gene>
    <name evidence="16" type="ORF">C1SCF055_LOCUS27928</name>
</gene>
<dbReference type="InterPro" id="IPR050599">
    <property type="entry name" value="VDCC_alpha-1_subunit"/>
</dbReference>
<keyword evidence="18" id="KW-1185">Reference proteome</keyword>
<feature type="domain" description="Ion transport" evidence="15">
    <location>
        <begin position="190"/>
        <end position="425"/>
    </location>
</feature>
<name>A0A9P1D2S8_9DINO</name>
<reference evidence="17 18" key="2">
    <citation type="submission" date="2024-05" db="EMBL/GenBank/DDBJ databases">
        <authorList>
            <person name="Chen Y."/>
            <person name="Shah S."/>
            <person name="Dougan E. K."/>
            <person name="Thang M."/>
            <person name="Chan C."/>
        </authorList>
    </citation>
    <scope>NUCLEOTIDE SEQUENCE [LARGE SCALE GENOMIC DNA]</scope>
</reference>
<dbReference type="GO" id="GO:0005891">
    <property type="term" value="C:voltage-gated calcium channel complex"/>
    <property type="evidence" value="ECO:0007669"/>
    <property type="project" value="TreeGrafter"/>
</dbReference>
<feature type="transmembrane region" description="Helical" evidence="14">
    <location>
        <begin position="328"/>
        <end position="350"/>
    </location>
</feature>
<comment type="subcellular location">
    <subcellularLocation>
        <location evidence="1">Membrane</location>
        <topology evidence="1">Multi-pass membrane protein</topology>
    </subcellularLocation>
</comment>
<evidence type="ECO:0000256" key="6">
    <source>
        <dbReference type="ARBA" id="ARBA00022837"/>
    </source>
</evidence>
<dbReference type="AlphaFoldDB" id="A0A9P1D2S8"/>
<evidence type="ECO:0000256" key="14">
    <source>
        <dbReference type="SAM" id="Phobius"/>
    </source>
</evidence>
<dbReference type="Pfam" id="PF00520">
    <property type="entry name" value="Ion_trans"/>
    <property type="match status" value="1"/>
</dbReference>
<keyword evidence="3" id="KW-0109">Calcium transport</keyword>
<keyword evidence="2" id="KW-0813">Transport</keyword>
<feature type="region of interest" description="Disordered" evidence="13">
    <location>
        <begin position="153"/>
        <end position="175"/>
    </location>
</feature>
<evidence type="ECO:0000256" key="3">
    <source>
        <dbReference type="ARBA" id="ARBA00022568"/>
    </source>
</evidence>
<organism evidence="16">
    <name type="scientific">Cladocopium goreaui</name>
    <dbReference type="NCBI Taxonomy" id="2562237"/>
    <lineage>
        <taxon>Eukaryota</taxon>
        <taxon>Sar</taxon>
        <taxon>Alveolata</taxon>
        <taxon>Dinophyceae</taxon>
        <taxon>Suessiales</taxon>
        <taxon>Symbiodiniaceae</taxon>
        <taxon>Cladocopium</taxon>
    </lineage>
</organism>
<evidence type="ECO:0000256" key="12">
    <source>
        <dbReference type="ARBA" id="ARBA00023303"/>
    </source>
</evidence>
<keyword evidence="8 14" id="KW-1133">Transmembrane helix</keyword>
<keyword evidence="10 14" id="KW-0472">Membrane</keyword>
<dbReference type="EMBL" id="CAMXCT010003011">
    <property type="protein sequence ID" value="CAI4001935.1"/>
    <property type="molecule type" value="Genomic_DNA"/>
</dbReference>
<evidence type="ECO:0000256" key="11">
    <source>
        <dbReference type="ARBA" id="ARBA00023180"/>
    </source>
</evidence>
<feature type="transmembrane region" description="Helical" evidence="14">
    <location>
        <begin position="182"/>
        <end position="204"/>
    </location>
</feature>
<feature type="transmembrane region" description="Helical" evidence="14">
    <location>
        <begin position="393"/>
        <end position="418"/>
    </location>
</feature>
<dbReference type="Gene3D" id="1.20.120.350">
    <property type="entry name" value="Voltage-gated potassium channels. Chain C"/>
    <property type="match status" value="1"/>
</dbReference>
<dbReference type="OrthoDB" id="412247at2759"/>
<dbReference type="EMBL" id="CAMXCT030003011">
    <property type="protein sequence ID" value="CAL4789247.1"/>
    <property type="molecule type" value="Genomic_DNA"/>
</dbReference>
<keyword evidence="5 14" id="KW-0812">Transmembrane</keyword>
<sequence>MAYLMELGWAPSSCPKNGATGPLRHCAMLPAVRERLDFLGEEYERLVAENSRLQHLLKQSEFPSLDTPETDLLNKIAPSQNSVDLGPKEAWTQAQHARKRPEFIPSKISKDVVTCEEVGPATVAGSILKREDSFVGTDGNGKAVLQTFGITPAPGGSEQAPSAPSKDPSRAGDDPEESVSQLIFLDVIPAVIISINAVVVGLSADICPDHTVWVILEIFFTAFFTLEVIVKMKVFSIREFLCGPDWYWSWFDLFCVGLAYLEMCMSLPSSGLGTTDCRAGESEGGAGFGALKMLKLARLGRIVRLLKFKIFVELKLMIQGVFTGLRVLFWAVILLCACIYLLGVVCKTLLSQYEEFSTVPAAMFTSFRCFTDGCSAYDGTPLQERIRKEVGGIWMTAYILVFLFITIGIFNLIMAVFIDNVNDGSVKKKQYTLGMTADKTELNLADKLKGMCFNSGVVKRQDLEDDLEEEPRFTDGQDFEGRCNRIKRAMGRSGCIITKRTFNSWLLHNNELLESLDDAEIDTSSKFELFDVLDIDLSGKLPFRETVEGLMKCRGPVSKTDIISIRLRVRYLTRLVQQIHKKLDCPAAMM</sequence>
<evidence type="ECO:0000259" key="15">
    <source>
        <dbReference type="Pfam" id="PF00520"/>
    </source>
</evidence>
<feature type="transmembrane region" description="Helical" evidence="14">
    <location>
        <begin position="210"/>
        <end position="230"/>
    </location>
</feature>
<keyword evidence="4" id="KW-0107">Calcium channel</keyword>
<dbReference type="PANTHER" id="PTHR45628">
    <property type="entry name" value="VOLTAGE-DEPENDENT CALCIUM CHANNEL TYPE A SUBUNIT ALPHA-1"/>
    <property type="match status" value="1"/>
</dbReference>
<evidence type="ECO:0000256" key="2">
    <source>
        <dbReference type="ARBA" id="ARBA00022448"/>
    </source>
</evidence>
<keyword evidence="7" id="KW-0851">Voltage-gated channel</keyword>
<evidence type="ECO:0000313" key="18">
    <source>
        <dbReference type="Proteomes" id="UP001152797"/>
    </source>
</evidence>
<keyword evidence="11" id="KW-0325">Glycoprotein</keyword>
<evidence type="ECO:0000256" key="1">
    <source>
        <dbReference type="ARBA" id="ARBA00004141"/>
    </source>
</evidence>
<evidence type="ECO:0000256" key="7">
    <source>
        <dbReference type="ARBA" id="ARBA00022882"/>
    </source>
</evidence>
<comment type="caution">
    <text evidence="16">The sequence shown here is derived from an EMBL/GenBank/DDBJ whole genome shotgun (WGS) entry which is preliminary data.</text>
</comment>
<evidence type="ECO:0000256" key="5">
    <source>
        <dbReference type="ARBA" id="ARBA00022692"/>
    </source>
</evidence>
<evidence type="ECO:0000256" key="10">
    <source>
        <dbReference type="ARBA" id="ARBA00023136"/>
    </source>
</evidence>
<evidence type="ECO:0000313" key="17">
    <source>
        <dbReference type="EMBL" id="CAL4789247.1"/>
    </source>
</evidence>
<proteinExistence type="predicted"/>
<evidence type="ECO:0000313" key="16">
    <source>
        <dbReference type="EMBL" id="CAI4001935.1"/>
    </source>
</evidence>
<reference evidence="16" key="1">
    <citation type="submission" date="2022-10" db="EMBL/GenBank/DDBJ databases">
        <authorList>
            <person name="Chen Y."/>
            <person name="Dougan E. K."/>
            <person name="Chan C."/>
            <person name="Rhodes N."/>
            <person name="Thang M."/>
        </authorList>
    </citation>
    <scope>NUCLEOTIDE SEQUENCE</scope>
</reference>
<dbReference type="SUPFAM" id="SSF81324">
    <property type="entry name" value="Voltage-gated potassium channels"/>
    <property type="match status" value="1"/>
</dbReference>
<evidence type="ECO:0000256" key="4">
    <source>
        <dbReference type="ARBA" id="ARBA00022673"/>
    </source>
</evidence>
<dbReference type="PANTHER" id="PTHR45628:SF7">
    <property type="entry name" value="VOLTAGE-DEPENDENT CALCIUM CHANNEL TYPE A SUBUNIT ALPHA-1"/>
    <property type="match status" value="1"/>
</dbReference>
<dbReference type="InterPro" id="IPR005821">
    <property type="entry name" value="Ion_trans_dom"/>
</dbReference>
<evidence type="ECO:0000256" key="8">
    <source>
        <dbReference type="ARBA" id="ARBA00022989"/>
    </source>
</evidence>
<keyword evidence="12" id="KW-0407">Ion channel</keyword>
<dbReference type="EMBL" id="CAMXCT020003011">
    <property type="protein sequence ID" value="CAL1155310.1"/>
    <property type="molecule type" value="Genomic_DNA"/>
</dbReference>
<protein>
    <submittedName>
        <fullName evidence="17">Voltage-dependent L-type calcium channel subunit alpha-1C</fullName>
    </submittedName>
</protein>
<dbReference type="GO" id="GO:0098703">
    <property type="term" value="P:calcium ion import across plasma membrane"/>
    <property type="evidence" value="ECO:0007669"/>
    <property type="project" value="TreeGrafter"/>
</dbReference>
<accession>A0A9P1D2S8</accession>
<keyword evidence="6" id="KW-0106">Calcium</keyword>
<dbReference type="InterPro" id="IPR027359">
    <property type="entry name" value="Volt_channel_dom_sf"/>
</dbReference>